<feature type="non-terminal residue" evidence="12">
    <location>
        <position position="1"/>
    </location>
</feature>
<feature type="transmembrane region" description="Helical" evidence="9">
    <location>
        <begin position="393"/>
        <end position="415"/>
    </location>
</feature>
<dbReference type="PANTHER" id="PTHR48020:SF12">
    <property type="entry name" value="PROTON MYO-INOSITOL COTRANSPORTER"/>
    <property type="match status" value="1"/>
</dbReference>
<comment type="subcellular location">
    <subcellularLocation>
        <location evidence="1">Membrane</location>
        <topology evidence="1">Multi-pass membrane protein</topology>
    </subcellularLocation>
</comment>
<reference evidence="12" key="1">
    <citation type="submission" date="2020-01" db="EMBL/GenBank/DDBJ databases">
        <authorList>
            <consortium name="DOE Joint Genome Institute"/>
            <person name="Haridas S."/>
            <person name="Albert R."/>
            <person name="Binder M."/>
            <person name="Bloem J."/>
            <person name="Labutti K."/>
            <person name="Salamov A."/>
            <person name="Andreopoulos B."/>
            <person name="Baker S.E."/>
            <person name="Barry K."/>
            <person name="Bills G."/>
            <person name="Bluhm B.H."/>
            <person name="Cannon C."/>
            <person name="Castanera R."/>
            <person name="Culley D.E."/>
            <person name="Daum C."/>
            <person name="Ezra D."/>
            <person name="Gonzalez J.B."/>
            <person name="Henrissat B."/>
            <person name="Kuo A."/>
            <person name="Liang C."/>
            <person name="Lipzen A."/>
            <person name="Lutzoni F."/>
            <person name="Magnuson J."/>
            <person name="Mondo S."/>
            <person name="Nolan M."/>
            <person name="Ohm R."/>
            <person name="Pangilinan J."/>
            <person name="Park H.-J."/>
            <person name="Ramirez L."/>
            <person name="Alfaro M."/>
            <person name="Sun H."/>
            <person name="Tritt A."/>
            <person name="Yoshinaga Y."/>
            <person name="Zwiers L.-H."/>
            <person name="Turgeon B.G."/>
            <person name="Goodwin S.B."/>
            <person name="Spatafora J.W."/>
            <person name="Crous P.W."/>
            <person name="Grigoriev I.V."/>
        </authorList>
    </citation>
    <scope>NUCLEOTIDE SEQUENCE</scope>
    <source>
        <strain evidence="12">CBS 342.82</strain>
    </source>
</reference>
<dbReference type="InterPro" id="IPR005829">
    <property type="entry name" value="Sugar_transporter_CS"/>
</dbReference>
<dbReference type="AlphaFoldDB" id="A0A6J3LX35"/>
<accession>A0A6J3LX35</accession>
<feature type="domain" description="Major facilitator superfamily (MFS) profile" evidence="10">
    <location>
        <begin position="17"/>
        <end position="483"/>
    </location>
</feature>
<dbReference type="InterPro" id="IPR003663">
    <property type="entry name" value="Sugar/inositol_transpt"/>
</dbReference>
<dbReference type="RefSeq" id="XP_033457259.1">
    <property type="nucleotide sequence ID" value="XM_033600616.1"/>
</dbReference>
<dbReference type="PRINTS" id="PR00171">
    <property type="entry name" value="SUGRTRNSPORT"/>
</dbReference>
<dbReference type="GO" id="GO:0005366">
    <property type="term" value="F:myo-inositol:proton symporter activity"/>
    <property type="evidence" value="ECO:0007669"/>
    <property type="project" value="TreeGrafter"/>
</dbReference>
<comment type="similarity">
    <text evidence="2 8">Belongs to the major facilitator superfamily. Sugar transporter (TC 2.A.1.1) family.</text>
</comment>
<proteinExistence type="inferred from homology"/>
<evidence type="ECO:0000256" key="5">
    <source>
        <dbReference type="ARBA" id="ARBA00022989"/>
    </source>
</evidence>
<dbReference type="InterPro" id="IPR036259">
    <property type="entry name" value="MFS_trans_sf"/>
</dbReference>
<keyword evidence="5 9" id="KW-1133">Transmembrane helix</keyword>
<reference evidence="12" key="2">
    <citation type="submission" date="2020-04" db="EMBL/GenBank/DDBJ databases">
        <authorList>
            <consortium name="NCBI Genome Project"/>
        </authorList>
    </citation>
    <scope>NUCLEOTIDE SEQUENCE</scope>
    <source>
        <strain evidence="12">CBS 342.82</strain>
    </source>
</reference>
<evidence type="ECO:0000256" key="3">
    <source>
        <dbReference type="ARBA" id="ARBA00022448"/>
    </source>
</evidence>
<gene>
    <name evidence="12" type="ORF">K489DRAFT_308570</name>
</gene>
<feature type="transmembrane region" description="Helical" evidence="9">
    <location>
        <begin position="309"/>
        <end position="327"/>
    </location>
</feature>
<dbReference type="OrthoDB" id="6339427at2759"/>
<dbReference type="NCBIfam" id="TIGR00879">
    <property type="entry name" value="SP"/>
    <property type="match status" value="1"/>
</dbReference>
<feature type="non-terminal residue" evidence="12">
    <location>
        <position position="518"/>
    </location>
</feature>
<protein>
    <submittedName>
        <fullName evidence="12">General substrate transporter</fullName>
    </submittedName>
</protein>
<reference evidence="12" key="3">
    <citation type="submission" date="2025-08" db="UniProtKB">
        <authorList>
            <consortium name="RefSeq"/>
        </authorList>
    </citation>
    <scope>IDENTIFICATION</scope>
    <source>
        <strain evidence="12">CBS 342.82</strain>
    </source>
</reference>
<dbReference type="GO" id="GO:0016020">
    <property type="term" value="C:membrane"/>
    <property type="evidence" value="ECO:0007669"/>
    <property type="project" value="UniProtKB-SubCell"/>
</dbReference>
<dbReference type="PROSITE" id="PS00216">
    <property type="entry name" value="SUGAR_TRANSPORT_1"/>
    <property type="match status" value="2"/>
</dbReference>
<keyword evidence="3 8" id="KW-0813">Transport</keyword>
<feature type="transmembrane region" description="Helical" evidence="9">
    <location>
        <begin position="455"/>
        <end position="479"/>
    </location>
</feature>
<name>A0A6J3LX35_9PEZI</name>
<feature type="transmembrane region" description="Helical" evidence="9">
    <location>
        <begin position="339"/>
        <end position="363"/>
    </location>
</feature>
<comment type="catalytic activity">
    <reaction evidence="7">
        <text>myo-inositol(out) + H(+)(out) = myo-inositol(in) + H(+)(in)</text>
        <dbReference type="Rhea" id="RHEA:60364"/>
        <dbReference type="ChEBI" id="CHEBI:15378"/>
        <dbReference type="ChEBI" id="CHEBI:17268"/>
    </reaction>
</comment>
<evidence type="ECO:0000313" key="11">
    <source>
        <dbReference type="Proteomes" id="UP000504637"/>
    </source>
</evidence>
<evidence type="ECO:0000313" key="12">
    <source>
        <dbReference type="RefSeq" id="XP_033457259.1"/>
    </source>
</evidence>
<dbReference type="Gene3D" id="1.20.1250.20">
    <property type="entry name" value="MFS general substrate transporter like domains"/>
    <property type="match status" value="1"/>
</dbReference>
<evidence type="ECO:0000256" key="6">
    <source>
        <dbReference type="ARBA" id="ARBA00023136"/>
    </source>
</evidence>
<feature type="transmembrane region" description="Helical" evidence="9">
    <location>
        <begin position="58"/>
        <end position="78"/>
    </location>
</feature>
<organism evidence="12">
    <name type="scientific">Dissoconium aciculare CBS 342.82</name>
    <dbReference type="NCBI Taxonomy" id="1314786"/>
    <lineage>
        <taxon>Eukaryota</taxon>
        <taxon>Fungi</taxon>
        <taxon>Dikarya</taxon>
        <taxon>Ascomycota</taxon>
        <taxon>Pezizomycotina</taxon>
        <taxon>Dothideomycetes</taxon>
        <taxon>Dothideomycetidae</taxon>
        <taxon>Mycosphaerellales</taxon>
        <taxon>Dissoconiaceae</taxon>
        <taxon>Dissoconium</taxon>
    </lineage>
</organism>
<feature type="transmembrane region" description="Helical" evidence="9">
    <location>
        <begin position="144"/>
        <end position="166"/>
    </location>
</feature>
<sequence>KHEPLTFRNAGRVVQSLTLSAGISGLLFGYDTGVISSTLVTIGTDLSGHALTSLDKGLITAITSILALFAAPFTGYFADRFGRKAVILVPAILFVVGAVIQAAADQVWIMVLGRGLIGIAVGVASGASPLYITELSPAELRGRLVTIQSLFVTGGQVIAYITGFAFSNIPHGWRFMVGLGALPASLQLTMLIWMPESPRWLLQKGHEERAQEVLTTTYAALPPTVKSRLVDHVLRNMKSEVFAEDDPARPTQKPSNFRNATKELFTVPGNRRALTIACLLQGLQQLSGFNCLMYFSATIFSQLNFTSPIATSLLIALTNFAFTLLAFRSIDRYGRRAILLHTIPLMALGLLLCSITFLFIPIIPTTAPPNPIISPSTRDDDGPAEDVHLAPKVALLLSLALYIASYATGLGCIPWQQSELFPLRVRSLGSGLATATNWSSNALIGITFLPTIENFGFSATFAAYAAVCLVGWTLVYGVYPETSGLEIEAVGTLLGQGWGVQGSVAAFRERRRLVLQEE</sequence>
<evidence type="ECO:0000256" key="4">
    <source>
        <dbReference type="ARBA" id="ARBA00022692"/>
    </source>
</evidence>
<dbReference type="GeneID" id="54358416"/>
<evidence type="ECO:0000256" key="9">
    <source>
        <dbReference type="SAM" id="Phobius"/>
    </source>
</evidence>
<dbReference type="GO" id="GO:1904679">
    <property type="term" value="P:myo-inositol import across plasma membrane"/>
    <property type="evidence" value="ECO:0007669"/>
    <property type="project" value="TreeGrafter"/>
</dbReference>
<feature type="transmembrane region" description="Helical" evidence="9">
    <location>
        <begin position="109"/>
        <end position="132"/>
    </location>
</feature>
<dbReference type="Pfam" id="PF00083">
    <property type="entry name" value="Sugar_tr"/>
    <property type="match status" value="1"/>
</dbReference>
<keyword evidence="11" id="KW-1185">Reference proteome</keyword>
<dbReference type="Proteomes" id="UP000504637">
    <property type="component" value="Unplaced"/>
</dbReference>
<evidence type="ECO:0000259" key="10">
    <source>
        <dbReference type="PROSITE" id="PS50850"/>
    </source>
</evidence>
<dbReference type="InterPro" id="IPR020846">
    <property type="entry name" value="MFS_dom"/>
</dbReference>
<dbReference type="SUPFAM" id="SSF103473">
    <property type="entry name" value="MFS general substrate transporter"/>
    <property type="match status" value="1"/>
</dbReference>
<dbReference type="PANTHER" id="PTHR48020">
    <property type="entry name" value="PROTON MYO-INOSITOL COTRANSPORTER"/>
    <property type="match status" value="1"/>
</dbReference>
<dbReference type="FunFam" id="1.20.1250.20:FF:000073">
    <property type="entry name" value="MFS myo-inositol transporter, putative"/>
    <property type="match status" value="1"/>
</dbReference>
<dbReference type="InterPro" id="IPR050814">
    <property type="entry name" value="Myo-inositol_Transporter"/>
</dbReference>
<keyword evidence="4 9" id="KW-0812">Transmembrane</keyword>
<feature type="transmembrane region" description="Helical" evidence="9">
    <location>
        <begin position="427"/>
        <end position="449"/>
    </location>
</feature>
<keyword evidence="6 9" id="KW-0472">Membrane</keyword>
<evidence type="ECO:0000256" key="1">
    <source>
        <dbReference type="ARBA" id="ARBA00004141"/>
    </source>
</evidence>
<feature type="transmembrane region" description="Helical" evidence="9">
    <location>
        <begin position="85"/>
        <end position="103"/>
    </location>
</feature>
<evidence type="ECO:0000256" key="2">
    <source>
        <dbReference type="ARBA" id="ARBA00010992"/>
    </source>
</evidence>
<dbReference type="InterPro" id="IPR005828">
    <property type="entry name" value="MFS_sugar_transport-like"/>
</dbReference>
<dbReference type="PROSITE" id="PS50850">
    <property type="entry name" value="MFS"/>
    <property type="match status" value="1"/>
</dbReference>
<dbReference type="PROSITE" id="PS00217">
    <property type="entry name" value="SUGAR_TRANSPORT_2"/>
    <property type="match status" value="1"/>
</dbReference>
<evidence type="ECO:0000256" key="8">
    <source>
        <dbReference type="RuleBase" id="RU003346"/>
    </source>
</evidence>
<evidence type="ECO:0000256" key="7">
    <source>
        <dbReference type="ARBA" id="ARBA00049119"/>
    </source>
</evidence>